<name>A0A022Q7Y0_ERYGU</name>
<dbReference type="AlphaFoldDB" id="A0A022Q7Y0"/>
<organism evidence="2 3">
    <name type="scientific">Erythranthe guttata</name>
    <name type="common">Yellow monkey flower</name>
    <name type="synonym">Mimulus guttatus</name>
    <dbReference type="NCBI Taxonomy" id="4155"/>
    <lineage>
        <taxon>Eukaryota</taxon>
        <taxon>Viridiplantae</taxon>
        <taxon>Streptophyta</taxon>
        <taxon>Embryophyta</taxon>
        <taxon>Tracheophyta</taxon>
        <taxon>Spermatophyta</taxon>
        <taxon>Magnoliopsida</taxon>
        <taxon>eudicotyledons</taxon>
        <taxon>Gunneridae</taxon>
        <taxon>Pentapetalae</taxon>
        <taxon>asterids</taxon>
        <taxon>lamiids</taxon>
        <taxon>Lamiales</taxon>
        <taxon>Phrymaceae</taxon>
        <taxon>Erythranthe</taxon>
    </lineage>
</organism>
<feature type="non-terminal residue" evidence="2">
    <location>
        <position position="1"/>
    </location>
</feature>
<protein>
    <submittedName>
        <fullName evidence="2">Uncharacterized protein</fullName>
    </submittedName>
</protein>
<gene>
    <name evidence="2" type="ORF">MIMGU_mgv1a0208132mg</name>
</gene>
<evidence type="ECO:0000313" key="3">
    <source>
        <dbReference type="Proteomes" id="UP000030748"/>
    </source>
</evidence>
<keyword evidence="3" id="KW-1185">Reference proteome</keyword>
<feature type="compositionally biased region" description="Acidic residues" evidence="1">
    <location>
        <begin position="17"/>
        <end position="30"/>
    </location>
</feature>
<feature type="region of interest" description="Disordered" evidence="1">
    <location>
        <begin position="1"/>
        <end position="39"/>
    </location>
</feature>
<reference evidence="2 3" key="1">
    <citation type="journal article" date="2013" name="Proc. Natl. Acad. Sci. U.S.A.">
        <title>Fine-scale variation in meiotic recombination in Mimulus inferred from population shotgun sequencing.</title>
        <authorList>
            <person name="Hellsten U."/>
            <person name="Wright K.M."/>
            <person name="Jenkins J."/>
            <person name="Shu S."/>
            <person name="Yuan Y."/>
            <person name="Wessler S.R."/>
            <person name="Schmutz J."/>
            <person name="Willis J.H."/>
            <person name="Rokhsar D.S."/>
        </authorList>
    </citation>
    <scope>NUCLEOTIDE SEQUENCE [LARGE SCALE GENOMIC DNA]</scope>
    <source>
        <strain evidence="3">cv. DUN x IM62</strain>
    </source>
</reference>
<dbReference type="EMBL" id="KI632158">
    <property type="protein sequence ID" value="EYU23719.1"/>
    <property type="molecule type" value="Genomic_DNA"/>
</dbReference>
<dbReference type="Proteomes" id="UP000030748">
    <property type="component" value="Unassembled WGS sequence"/>
</dbReference>
<proteinExistence type="predicted"/>
<evidence type="ECO:0000313" key="2">
    <source>
        <dbReference type="EMBL" id="EYU23719.1"/>
    </source>
</evidence>
<accession>A0A022Q7Y0</accession>
<sequence length="39" mass="4651">ITRERVLSQRHRSNWVDADEEDDEGDETELYVESTPPYL</sequence>
<evidence type="ECO:0000256" key="1">
    <source>
        <dbReference type="SAM" id="MobiDB-lite"/>
    </source>
</evidence>